<evidence type="ECO:0000313" key="2">
    <source>
        <dbReference type="EMBL" id="PNR45673.1"/>
    </source>
</evidence>
<dbReference type="EnsemblPlants" id="Pp3c11_23210V3.1">
    <property type="protein sequence ID" value="PAC:32956206.CDS.1"/>
    <property type="gene ID" value="Pp3c11_23210"/>
</dbReference>
<evidence type="ECO:0000313" key="3">
    <source>
        <dbReference type="EnsemblPlants" id="PAC:32956206.CDS.1"/>
    </source>
</evidence>
<dbReference type="Gramene" id="Pp3c11_23210V3.1">
    <property type="protein sequence ID" value="PAC:32956206.CDS.1"/>
    <property type="gene ID" value="Pp3c11_23210"/>
</dbReference>
<evidence type="ECO:0000256" key="1">
    <source>
        <dbReference type="SAM" id="MobiDB-lite"/>
    </source>
</evidence>
<reference evidence="2 4" key="1">
    <citation type="journal article" date="2008" name="Science">
        <title>The Physcomitrella genome reveals evolutionary insights into the conquest of land by plants.</title>
        <authorList>
            <person name="Rensing S."/>
            <person name="Lang D."/>
            <person name="Zimmer A."/>
            <person name="Terry A."/>
            <person name="Salamov A."/>
            <person name="Shapiro H."/>
            <person name="Nishiyama T."/>
            <person name="Perroud P.-F."/>
            <person name="Lindquist E."/>
            <person name="Kamisugi Y."/>
            <person name="Tanahashi T."/>
            <person name="Sakakibara K."/>
            <person name="Fujita T."/>
            <person name="Oishi K."/>
            <person name="Shin-I T."/>
            <person name="Kuroki Y."/>
            <person name="Toyoda A."/>
            <person name="Suzuki Y."/>
            <person name="Hashimoto A."/>
            <person name="Yamaguchi K."/>
            <person name="Sugano A."/>
            <person name="Kohara Y."/>
            <person name="Fujiyama A."/>
            <person name="Anterola A."/>
            <person name="Aoki S."/>
            <person name="Ashton N."/>
            <person name="Barbazuk W.B."/>
            <person name="Barker E."/>
            <person name="Bennetzen J."/>
            <person name="Bezanilla M."/>
            <person name="Blankenship R."/>
            <person name="Cho S.H."/>
            <person name="Dutcher S."/>
            <person name="Estelle M."/>
            <person name="Fawcett J.A."/>
            <person name="Gundlach H."/>
            <person name="Hanada K."/>
            <person name="Heyl A."/>
            <person name="Hicks K.A."/>
            <person name="Hugh J."/>
            <person name="Lohr M."/>
            <person name="Mayer K."/>
            <person name="Melkozernov A."/>
            <person name="Murata T."/>
            <person name="Nelson D."/>
            <person name="Pils B."/>
            <person name="Prigge M."/>
            <person name="Reiss B."/>
            <person name="Renner T."/>
            <person name="Rombauts S."/>
            <person name="Rushton P."/>
            <person name="Sanderfoot A."/>
            <person name="Schween G."/>
            <person name="Shiu S.-H."/>
            <person name="Stueber K."/>
            <person name="Theodoulou F.L."/>
            <person name="Tu H."/>
            <person name="Van de Peer Y."/>
            <person name="Verrier P.J."/>
            <person name="Waters E."/>
            <person name="Wood A."/>
            <person name="Yang L."/>
            <person name="Cove D."/>
            <person name="Cuming A."/>
            <person name="Hasebe M."/>
            <person name="Lucas S."/>
            <person name="Mishler D.B."/>
            <person name="Reski R."/>
            <person name="Grigoriev I."/>
            <person name="Quatrano R.S."/>
            <person name="Boore J.L."/>
        </authorList>
    </citation>
    <scope>NUCLEOTIDE SEQUENCE [LARGE SCALE GENOMIC DNA]</scope>
    <source>
        <strain evidence="3 4">cv. Gransden 2004</strain>
    </source>
</reference>
<gene>
    <name evidence="2" type="ORF">PHYPA_015444</name>
</gene>
<feature type="compositionally biased region" description="Polar residues" evidence="1">
    <location>
        <begin position="126"/>
        <end position="135"/>
    </location>
</feature>
<sequence>MHYLSPNTQGQNQGIERQGHPALILYNSPGQRITSNLRNHITTIDRFASENDHYSGNGSTSLSWTQLSSLQRSKLGVMPFDRGTLPLRLTPESGGPSSGVLTSESCVENKGLSSRTQASPLDGSRPMNNIPSSINRPFHPYASVGARKLPMTDFQPGISGSPPPFKRHLDQGATTSEGSTSSHSALLERLQQLRSASPIGIKKKLESMLQGYSMGTCDEIDPRFNGGVGEITK</sequence>
<dbReference type="Proteomes" id="UP000006727">
    <property type="component" value="Chromosome 11"/>
</dbReference>
<name>A0A2K1JVX3_PHYPA</name>
<dbReference type="PaxDb" id="3218-PP1S31_122V6.1"/>
<keyword evidence="4" id="KW-1185">Reference proteome</keyword>
<feature type="region of interest" description="Disordered" evidence="1">
    <location>
        <begin position="156"/>
        <end position="184"/>
    </location>
</feature>
<protein>
    <submittedName>
        <fullName evidence="2 3">Uncharacterized protein</fullName>
    </submittedName>
</protein>
<dbReference type="InParanoid" id="A0A2K1JVX3"/>
<feature type="region of interest" description="Disordered" evidence="1">
    <location>
        <begin position="90"/>
        <end position="136"/>
    </location>
</feature>
<accession>A0A2K1JVX3</accession>
<feature type="compositionally biased region" description="Polar residues" evidence="1">
    <location>
        <begin position="99"/>
        <end position="119"/>
    </location>
</feature>
<reference evidence="3" key="3">
    <citation type="submission" date="2020-12" db="UniProtKB">
        <authorList>
            <consortium name="EnsemblPlants"/>
        </authorList>
    </citation>
    <scope>IDENTIFICATION</scope>
</reference>
<organism evidence="2">
    <name type="scientific">Physcomitrium patens</name>
    <name type="common">Spreading-leaved earth moss</name>
    <name type="synonym">Physcomitrella patens</name>
    <dbReference type="NCBI Taxonomy" id="3218"/>
    <lineage>
        <taxon>Eukaryota</taxon>
        <taxon>Viridiplantae</taxon>
        <taxon>Streptophyta</taxon>
        <taxon>Embryophyta</taxon>
        <taxon>Bryophyta</taxon>
        <taxon>Bryophytina</taxon>
        <taxon>Bryopsida</taxon>
        <taxon>Funariidae</taxon>
        <taxon>Funariales</taxon>
        <taxon>Funariaceae</taxon>
        <taxon>Physcomitrium</taxon>
    </lineage>
</organism>
<reference evidence="2 4" key="2">
    <citation type="journal article" date="2018" name="Plant J.">
        <title>The Physcomitrella patens chromosome-scale assembly reveals moss genome structure and evolution.</title>
        <authorList>
            <person name="Lang D."/>
            <person name="Ullrich K.K."/>
            <person name="Murat F."/>
            <person name="Fuchs J."/>
            <person name="Jenkins J."/>
            <person name="Haas F.B."/>
            <person name="Piednoel M."/>
            <person name="Gundlach H."/>
            <person name="Van Bel M."/>
            <person name="Meyberg R."/>
            <person name="Vives C."/>
            <person name="Morata J."/>
            <person name="Symeonidi A."/>
            <person name="Hiss M."/>
            <person name="Muchero W."/>
            <person name="Kamisugi Y."/>
            <person name="Saleh O."/>
            <person name="Blanc G."/>
            <person name="Decker E.L."/>
            <person name="van Gessel N."/>
            <person name="Grimwood J."/>
            <person name="Hayes R.D."/>
            <person name="Graham S.W."/>
            <person name="Gunter L.E."/>
            <person name="McDaniel S.F."/>
            <person name="Hoernstein S.N.W."/>
            <person name="Larsson A."/>
            <person name="Li F.W."/>
            <person name="Perroud P.F."/>
            <person name="Phillips J."/>
            <person name="Ranjan P."/>
            <person name="Rokshar D.S."/>
            <person name="Rothfels C.J."/>
            <person name="Schneider L."/>
            <person name="Shu S."/>
            <person name="Stevenson D.W."/>
            <person name="Thummler F."/>
            <person name="Tillich M."/>
            <person name="Villarreal Aguilar J.C."/>
            <person name="Widiez T."/>
            <person name="Wong G.K."/>
            <person name="Wymore A."/>
            <person name="Zhang Y."/>
            <person name="Zimmer A.D."/>
            <person name="Quatrano R.S."/>
            <person name="Mayer K.F.X."/>
            <person name="Goodstein D."/>
            <person name="Casacuberta J.M."/>
            <person name="Vandepoele K."/>
            <person name="Reski R."/>
            <person name="Cuming A.C."/>
            <person name="Tuskan G.A."/>
            <person name="Maumus F."/>
            <person name="Salse J."/>
            <person name="Schmutz J."/>
            <person name="Rensing S.A."/>
        </authorList>
    </citation>
    <scope>NUCLEOTIDE SEQUENCE [LARGE SCALE GENOMIC DNA]</scope>
    <source>
        <strain evidence="3 4">cv. Gransden 2004</strain>
    </source>
</reference>
<dbReference type="AlphaFoldDB" id="A0A2K1JVX3"/>
<evidence type="ECO:0000313" key="4">
    <source>
        <dbReference type="Proteomes" id="UP000006727"/>
    </source>
</evidence>
<proteinExistence type="predicted"/>
<feature type="compositionally biased region" description="Polar residues" evidence="1">
    <location>
        <begin position="172"/>
        <end position="184"/>
    </location>
</feature>
<dbReference type="EMBL" id="ABEU02000011">
    <property type="protein sequence ID" value="PNR45673.1"/>
    <property type="molecule type" value="Genomic_DNA"/>
</dbReference>